<evidence type="ECO:0000256" key="3">
    <source>
        <dbReference type="ARBA" id="ARBA00022617"/>
    </source>
</evidence>
<dbReference type="PRINTS" id="PR00463">
    <property type="entry name" value="EP450I"/>
</dbReference>
<reference evidence="8" key="1">
    <citation type="journal article" date="2020" name="Stud. Mycol.">
        <title>101 Dothideomycetes genomes: a test case for predicting lifestyles and emergence of pathogens.</title>
        <authorList>
            <person name="Haridas S."/>
            <person name="Albert R."/>
            <person name="Binder M."/>
            <person name="Bloem J."/>
            <person name="Labutti K."/>
            <person name="Salamov A."/>
            <person name="Andreopoulos B."/>
            <person name="Baker S."/>
            <person name="Barry K."/>
            <person name="Bills G."/>
            <person name="Bluhm B."/>
            <person name="Cannon C."/>
            <person name="Castanera R."/>
            <person name="Culley D."/>
            <person name="Daum C."/>
            <person name="Ezra D."/>
            <person name="Gonzalez J."/>
            <person name="Henrissat B."/>
            <person name="Kuo A."/>
            <person name="Liang C."/>
            <person name="Lipzen A."/>
            <person name="Lutzoni F."/>
            <person name="Magnuson J."/>
            <person name="Mondo S."/>
            <person name="Nolan M."/>
            <person name="Ohm R."/>
            <person name="Pangilinan J."/>
            <person name="Park H.-J."/>
            <person name="Ramirez L."/>
            <person name="Alfaro M."/>
            <person name="Sun H."/>
            <person name="Tritt A."/>
            <person name="Yoshinaga Y."/>
            <person name="Zwiers L.-H."/>
            <person name="Turgeon B."/>
            <person name="Goodwin S."/>
            <person name="Spatafora J."/>
            <person name="Crous P."/>
            <person name="Grigoriev I."/>
        </authorList>
    </citation>
    <scope>NUCLEOTIDE SEQUENCE</scope>
    <source>
        <strain evidence="8">CBS 627.86</strain>
    </source>
</reference>
<evidence type="ECO:0000256" key="7">
    <source>
        <dbReference type="SAM" id="Phobius"/>
    </source>
</evidence>
<dbReference type="SUPFAM" id="SSF48264">
    <property type="entry name" value="Cytochrome P450"/>
    <property type="match status" value="1"/>
</dbReference>
<dbReference type="InterPro" id="IPR050121">
    <property type="entry name" value="Cytochrome_P450_monoxygenase"/>
</dbReference>
<feature type="binding site" description="axial binding residue" evidence="6">
    <location>
        <position position="459"/>
    </location>
    <ligand>
        <name>heme</name>
        <dbReference type="ChEBI" id="CHEBI:30413"/>
    </ligand>
    <ligandPart>
        <name>Fe</name>
        <dbReference type="ChEBI" id="CHEBI:18248"/>
    </ligandPart>
</feature>
<evidence type="ECO:0000256" key="5">
    <source>
        <dbReference type="ARBA" id="ARBA00023004"/>
    </source>
</evidence>
<feature type="transmembrane region" description="Helical" evidence="7">
    <location>
        <begin position="12"/>
        <end position="33"/>
    </location>
</feature>
<evidence type="ECO:0000256" key="1">
    <source>
        <dbReference type="ARBA" id="ARBA00001971"/>
    </source>
</evidence>
<dbReference type="PANTHER" id="PTHR24305:SF210">
    <property type="entry name" value="CYTOCHROME P450 MONOOXYGENASE ASQL-RELATED"/>
    <property type="match status" value="1"/>
</dbReference>
<keyword evidence="5 6" id="KW-0408">Iron</keyword>
<comment type="similarity">
    <text evidence="2">Belongs to the cytochrome P450 family.</text>
</comment>
<dbReference type="GO" id="GO:0016705">
    <property type="term" value="F:oxidoreductase activity, acting on paired donors, with incorporation or reduction of molecular oxygen"/>
    <property type="evidence" value="ECO:0007669"/>
    <property type="project" value="InterPro"/>
</dbReference>
<sequence>MAYINVLIGDDAWSRVVNLTLLICLYFATVWIYNVFFHPLAKFPGPLLWRGSRLPYMRAVWGGHFPYEIQKLHAQYGNIVRTAPNELSFTNPAAWDDIYSNRDGANSEAFRKSELWHGNPEGGAASVFVTTDLKEHARIRRFMDPAFSERAVLQQEPILQEYVGLCINKLRERSSAEGKTTINIVDWFNFTLFDIIGDLSFGESFGCLEKCEYEDWMAQMAAAIKLHYLSINLRYYPIINTLLKPIAGFLIPKDIIKQQMDYRQRAAAKLKRRLSPSSTIDRPDIVSQLLRSEDRGEGLTPDEVMLNSMLFINAASETTATALTGVVNNLLQNPESLSKLENEVREFSLSSGLTLQALKQLPYLNAVLKEALRMCNPNPIGHMRVTPPNGGIVAGHFVPGNTMLTIQPLALSFSAEYFHEPEAWHPERWLPQAETDPKSPYYHDNRKGVRAFGWGPQNCVGEPLGWAWMRLIIAKMVWTFDLKESDTPNSKIAWDKQEVFAIVIKHRLDVTFAERTA</sequence>
<evidence type="ECO:0000313" key="8">
    <source>
        <dbReference type="EMBL" id="KAF2115522.1"/>
    </source>
</evidence>
<evidence type="ECO:0000256" key="6">
    <source>
        <dbReference type="PIRSR" id="PIRSR602401-1"/>
    </source>
</evidence>
<dbReference type="InterPro" id="IPR036396">
    <property type="entry name" value="Cyt_P450_sf"/>
</dbReference>
<dbReference type="AlphaFoldDB" id="A0A6A5Z7X8"/>
<dbReference type="PANTHER" id="PTHR24305">
    <property type="entry name" value="CYTOCHROME P450"/>
    <property type="match status" value="1"/>
</dbReference>
<dbReference type="GO" id="GO:0020037">
    <property type="term" value="F:heme binding"/>
    <property type="evidence" value="ECO:0007669"/>
    <property type="project" value="InterPro"/>
</dbReference>
<keyword evidence="9" id="KW-1185">Reference proteome</keyword>
<name>A0A6A5Z7X8_9PLEO</name>
<evidence type="ECO:0000313" key="9">
    <source>
        <dbReference type="Proteomes" id="UP000799770"/>
    </source>
</evidence>
<dbReference type="CDD" id="cd11058">
    <property type="entry name" value="CYP60B-like"/>
    <property type="match status" value="1"/>
</dbReference>
<dbReference type="Gene3D" id="1.10.630.10">
    <property type="entry name" value="Cytochrome P450"/>
    <property type="match status" value="1"/>
</dbReference>
<dbReference type="GO" id="GO:0005506">
    <property type="term" value="F:iron ion binding"/>
    <property type="evidence" value="ECO:0007669"/>
    <property type="project" value="InterPro"/>
</dbReference>
<dbReference type="InterPro" id="IPR001128">
    <property type="entry name" value="Cyt_P450"/>
</dbReference>
<dbReference type="Proteomes" id="UP000799770">
    <property type="component" value="Unassembled WGS sequence"/>
</dbReference>
<proteinExistence type="inferred from homology"/>
<keyword evidence="7" id="KW-1133">Transmembrane helix</keyword>
<protein>
    <submittedName>
        <fullName evidence="8">Cytochrome P450</fullName>
    </submittedName>
</protein>
<evidence type="ECO:0000256" key="4">
    <source>
        <dbReference type="ARBA" id="ARBA00022723"/>
    </source>
</evidence>
<accession>A0A6A5Z7X8</accession>
<keyword evidence="7" id="KW-0472">Membrane</keyword>
<dbReference type="OrthoDB" id="1470350at2759"/>
<dbReference type="InterPro" id="IPR002401">
    <property type="entry name" value="Cyt_P450_E_grp-I"/>
</dbReference>
<keyword evidence="4 6" id="KW-0479">Metal-binding</keyword>
<keyword evidence="7" id="KW-0812">Transmembrane</keyword>
<comment type="cofactor">
    <cofactor evidence="1 6">
        <name>heme</name>
        <dbReference type="ChEBI" id="CHEBI:30413"/>
    </cofactor>
</comment>
<dbReference type="EMBL" id="ML977323">
    <property type="protein sequence ID" value="KAF2115522.1"/>
    <property type="molecule type" value="Genomic_DNA"/>
</dbReference>
<dbReference type="GO" id="GO:0004497">
    <property type="term" value="F:monooxygenase activity"/>
    <property type="evidence" value="ECO:0007669"/>
    <property type="project" value="InterPro"/>
</dbReference>
<dbReference type="Pfam" id="PF00067">
    <property type="entry name" value="p450"/>
    <property type="match status" value="1"/>
</dbReference>
<gene>
    <name evidence="8" type="ORF">BDV96DRAFT_646516</name>
</gene>
<keyword evidence="3 6" id="KW-0349">Heme</keyword>
<organism evidence="8 9">
    <name type="scientific">Lophiotrema nucula</name>
    <dbReference type="NCBI Taxonomy" id="690887"/>
    <lineage>
        <taxon>Eukaryota</taxon>
        <taxon>Fungi</taxon>
        <taxon>Dikarya</taxon>
        <taxon>Ascomycota</taxon>
        <taxon>Pezizomycotina</taxon>
        <taxon>Dothideomycetes</taxon>
        <taxon>Pleosporomycetidae</taxon>
        <taxon>Pleosporales</taxon>
        <taxon>Lophiotremataceae</taxon>
        <taxon>Lophiotrema</taxon>
    </lineage>
</organism>
<evidence type="ECO:0000256" key="2">
    <source>
        <dbReference type="ARBA" id="ARBA00010617"/>
    </source>
</evidence>